<evidence type="ECO:0000313" key="2">
    <source>
        <dbReference type="EMBL" id="MEO3957010.1"/>
    </source>
</evidence>
<dbReference type="Proteomes" id="UP001438292">
    <property type="component" value="Unassembled WGS sequence"/>
</dbReference>
<sequence length="480" mass="55375">MKNLLNPILPFLLAMTLNSLPTHAAPPQYSSTMAQLDAIMREAAEQFASTPEIARKQAQCLQLPTEVDSHIPGCPLQFMDSYSISSIPVGRLLPGKRGSILSILDKKNGIAEFGIFYPDGQARLDKVVIRTGQSAQYTVRDDQGRKLVSYSIGNSLFNGRWQQWDENGRKVADGNYQNDLENGRWRNWNESGELVQDATYRGGVEISGWKILANYQQKFVWKMVPAGRQQEIYQQDKEGRYWLKRREIVGDKPDTRLSQQGEITTWHPNGQMASHYYSQNGKWYGPYETWYENGKKQELCHYIDGDKNGKSEQWYENGQMSASDDYRNGKQQGPSLAWHQNGQKRWEVSYKNGKREGLYQFWNDRGFLVSRVIYQAGNMEGWEKVWFKPGQLKSETMYKNGKKHGRERIWQDNGQLWADTQYVDGQAEGLAVNYRENGQKKSEYTFAHGIENGPARFWDEQGKLYRETIYRNGISGDSQL</sequence>
<feature type="signal peptide" evidence="1">
    <location>
        <begin position="1"/>
        <end position="24"/>
    </location>
</feature>
<gene>
    <name evidence="2" type="ORF">ABH309_21455</name>
</gene>
<dbReference type="InterPro" id="IPR011652">
    <property type="entry name" value="MORN_2"/>
</dbReference>
<comment type="caution">
    <text evidence="2">The sequence shown here is derived from an EMBL/GenBank/DDBJ whole genome shotgun (WGS) entry which is preliminary data.</text>
</comment>
<dbReference type="EMBL" id="JBDQQU010000253">
    <property type="protein sequence ID" value="MEO3957010.1"/>
    <property type="molecule type" value="Genomic_DNA"/>
</dbReference>
<dbReference type="SUPFAM" id="SSF82185">
    <property type="entry name" value="Histone H3 K4-specific methyltransferase SET7/9 N-terminal domain"/>
    <property type="match status" value="3"/>
</dbReference>
<name>A0ABV0HBS4_9NEIS</name>
<dbReference type="RefSeq" id="WP_346196105.1">
    <property type="nucleotide sequence ID" value="NZ_JBDJHV010000031.1"/>
</dbReference>
<organism evidence="2 3">
    <name type="scientific">Chromobacterium piscinae</name>
    <dbReference type="NCBI Taxonomy" id="686831"/>
    <lineage>
        <taxon>Bacteria</taxon>
        <taxon>Pseudomonadati</taxon>
        <taxon>Pseudomonadota</taxon>
        <taxon>Betaproteobacteria</taxon>
        <taxon>Neisseriales</taxon>
        <taxon>Chromobacteriaceae</taxon>
        <taxon>Chromobacterium</taxon>
    </lineage>
</organism>
<evidence type="ECO:0000313" key="3">
    <source>
        <dbReference type="Proteomes" id="UP001438292"/>
    </source>
</evidence>
<keyword evidence="3" id="KW-1185">Reference proteome</keyword>
<dbReference type="Pfam" id="PF07661">
    <property type="entry name" value="MORN_2"/>
    <property type="match status" value="3"/>
</dbReference>
<protein>
    <recommendedName>
        <fullName evidence="4">Toxin-antitoxin system YwqK family antitoxin</fullName>
    </recommendedName>
</protein>
<feature type="chain" id="PRO_5045453183" description="Toxin-antitoxin system YwqK family antitoxin" evidence="1">
    <location>
        <begin position="25"/>
        <end position="480"/>
    </location>
</feature>
<accession>A0ABV0HBS4</accession>
<evidence type="ECO:0008006" key="4">
    <source>
        <dbReference type="Google" id="ProtNLM"/>
    </source>
</evidence>
<evidence type="ECO:0000256" key="1">
    <source>
        <dbReference type="SAM" id="SignalP"/>
    </source>
</evidence>
<reference evidence="2 3" key="1">
    <citation type="submission" date="2024-05" db="EMBL/GenBank/DDBJ databases">
        <authorList>
            <person name="De Oliveira J.P."/>
            <person name="Noriler S.A."/>
            <person name="De Oliveira A.G."/>
            <person name="Sipoli D.S."/>
        </authorList>
    </citation>
    <scope>NUCLEOTIDE SEQUENCE [LARGE SCALE GENOMIC DNA]</scope>
    <source>
        <strain evidence="2 3">LABIM186</strain>
    </source>
</reference>
<proteinExistence type="predicted"/>
<keyword evidence="1" id="KW-0732">Signal</keyword>
<dbReference type="Gene3D" id="2.20.110.10">
    <property type="entry name" value="Histone H3 K4-specific methyltransferase SET7/9 N-terminal domain"/>
    <property type="match status" value="2"/>
</dbReference>
<dbReference type="Gene3D" id="3.90.930.1">
    <property type="match status" value="2"/>
</dbReference>